<evidence type="ECO:0000313" key="1">
    <source>
        <dbReference type="EMBL" id="ETW95862.1"/>
    </source>
</evidence>
<gene>
    <name evidence="1" type="ORF">ETSY2_47485</name>
</gene>
<comment type="caution">
    <text evidence="1">The sequence shown here is derived from an EMBL/GenBank/DDBJ whole genome shotgun (WGS) entry which is preliminary data.</text>
</comment>
<keyword evidence="2" id="KW-1185">Reference proteome</keyword>
<protein>
    <recommendedName>
        <fullName evidence="3">HpcH/HpaI aldolase/citrate lyase domain-containing protein</fullName>
    </recommendedName>
</protein>
<evidence type="ECO:0000313" key="2">
    <source>
        <dbReference type="Proteomes" id="UP000019140"/>
    </source>
</evidence>
<proteinExistence type="predicted"/>
<dbReference type="Gene3D" id="3.20.20.60">
    <property type="entry name" value="Phosphoenolpyruvate-binding domains"/>
    <property type="match status" value="1"/>
</dbReference>
<name>W4LCZ8_9BACT</name>
<sequence length="72" mass="8120">MKTNVMKEALARGEAQIGVWINMVRNPAILRLMKSAGLDFARFDMEHASPSIETLSDMALLARALDFTFHRI</sequence>
<organism evidence="1 2">
    <name type="scientific">Candidatus Entotheonella gemina</name>
    <dbReference type="NCBI Taxonomy" id="1429439"/>
    <lineage>
        <taxon>Bacteria</taxon>
        <taxon>Pseudomonadati</taxon>
        <taxon>Nitrospinota/Tectimicrobiota group</taxon>
        <taxon>Candidatus Tectimicrobiota</taxon>
        <taxon>Candidatus Entotheonellia</taxon>
        <taxon>Candidatus Entotheonellales</taxon>
        <taxon>Candidatus Entotheonellaceae</taxon>
        <taxon>Candidatus Entotheonella</taxon>
    </lineage>
</organism>
<dbReference type="Proteomes" id="UP000019140">
    <property type="component" value="Unassembled WGS sequence"/>
</dbReference>
<dbReference type="EMBL" id="AZHX01002261">
    <property type="protein sequence ID" value="ETW95862.1"/>
    <property type="molecule type" value="Genomic_DNA"/>
</dbReference>
<dbReference type="InterPro" id="IPR015813">
    <property type="entry name" value="Pyrv/PenolPyrv_kinase-like_dom"/>
</dbReference>
<dbReference type="AlphaFoldDB" id="W4LCZ8"/>
<dbReference type="GO" id="GO:0003824">
    <property type="term" value="F:catalytic activity"/>
    <property type="evidence" value="ECO:0007669"/>
    <property type="project" value="InterPro"/>
</dbReference>
<dbReference type="HOGENOM" id="CLU_2714872_0_0_7"/>
<accession>W4LCZ8</accession>
<reference evidence="1 2" key="1">
    <citation type="journal article" date="2014" name="Nature">
        <title>An environmental bacterial taxon with a large and distinct metabolic repertoire.</title>
        <authorList>
            <person name="Wilson M.C."/>
            <person name="Mori T."/>
            <person name="Ruckert C."/>
            <person name="Uria A.R."/>
            <person name="Helf M.J."/>
            <person name="Takada K."/>
            <person name="Gernert C."/>
            <person name="Steffens U.A."/>
            <person name="Heycke N."/>
            <person name="Schmitt S."/>
            <person name="Rinke C."/>
            <person name="Helfrich E.J."/>
            <person name="Brachmann A.O."/>
            <person name="Gurgui C."/>
            <person name="Wakimoto T."/>
            <person name="Kracht M."/>
            <person name="Crusemann M."/>
            <person name="Hentschel U."/>
            <person name="Abe I."/>
            <person name="Matsunaga S."/>
            <person name="Kalinowski J."/>
            <person name="Takeyama H."/>
            <person name="Piel J."/>
        </authorList>
    </citation>
    <scope>NUCLEOTIDE SEQUENCE [LARGE SCALE GENOMIC DNA]</scope>
    <source>
        <strain evidence="2">TSY2</strain>
    </source>
</reference>
<evidence type="ECO:0008006" key="3">
    <source>
        <dbReference type="Google" id="ProtNLM"/>
    </source>
</evidence>
<dbReference type="InterPro" id="IPR040442">
    <property type="entry name" value="Pyrv_kinase-like_dom_sf"/>
</dbReference>
<dbReference type="SUPFAM" id="SSF51621">
    <property type="entry name" value="Phosphoenolpyruvate/pyruvate domain"/>
    <property type="match status" value="1"/>
</dbReference>